<dbReference type="Gene3D" id="3.40.50.1820">
    <property type="entry name" value="alpha/beta hydrolase"/>
    <property type="match status" value="1"/>
</dbReference>
<keyword evidence="4" id="KW-1185">Reference proteome</keyword>
<dbReference type="PANTHER" id="PTHR43329">
    <property type="entry name" value="EPOXIDE HYDROLASE"/>
    <property type="match status" value="1"/>
</dbReference>
<name>M0QF09_9ACTN</name>
<protein>
    <submittedName>
        <fullName evidence="3">Putative hydrolase</fullName>
    </submittedName>
</protein>
<dbReference type="InterPro" id="IPR029058">
    <property type="entry name" value="AB_hydrolase_fold"/>
</dbReference>
<accession>M0QF09</accession>
<organism evidence="3 4">
    <name type="scientific">Gordonia soli NBRC 108243</name>
    <dbReference type="NCBI Taxonomy" id="1223545"/>
    <lineage>
        <taxon>Bacteria</taxon>
        <taxon>Bacillati</taxon>
        <taxon>Actinomycetota</taxon>
        <taxon>Actinomycetes</taxon>
        <taxon>Mycobacteriales</taxon>
        <taxon>Gordoniaceae</taxon>
        <taxon>Gordonia</taxon>
    </lineage>
</organism>
<dbReference type="InterPro" id="IPR000639">
    <property type="entry name" value="Epox_hydrolase-like"/>
</dbReference>
<keyword evidence="1 3" id="KW-0378">Hydrolase</keyword>
<gene>
    <name evidence="3" type="ORF">GS4_05_02520</name>
</gene>
<dbReference type="STRING" id="1223545.GS4_05_02520"/>
<evidence type="ECO:0000256" key="1">
    <source>
        <dbReference type="ARBA" id="ARBA00022801"/>
    </source>
</evidence>
<dbReference type="EMBL" id="BANX01000005">
    <property type="protein sequence ID" value="GAC67039.1"/>
    <property type="molecule type" value="Genomic_DNA"/>
</dbReference>
<evidence type="ECO:0000313" key="4">
    <source>
        <dbReference type="Proteomes" id="UP000011666"/>
    </source>
</evidence>
<dbReference type="PRINTS" id="PR00412">
    <property type="entry name" value="EPOXHYDRLASE"/>
</dbReference>
<sequence>MTAPTHQTIDLGHIRLQALTWGPDDGPLALCLHGFPDSAWTWRHLGPVLADAGYRVVAPFTRGYAPSEIPVDRDYHVEALMYDALALHHALGGGDDAVLIGHDWGALTAHGVGFHAGTPFRAMVAMAVPPVPALRRAARGRGRVRIFARQALMSWYMVFNQLPLVAELSIRRLIPLLWRRWSPRGAIDELRPDVENALAAVPGREHASAVLGYYRATLRSPRPGRRYEHLAGEWLQAPRVPTLYLHGSDDGCMQARFVDTVREVLPPDGRAVVVAGAGHFAHLDRHDEVAALITDFLGPV</sequence>
<dbReference type="SUPFAM" id="SSF53474">
    <property type="entry name" value="alpha/beta-Hydrolases"/>
    <property type="match status" value="1"/>
</dbReference>
<proteinExistence type="predicted"/>
<dbReference type="Pfam" id="PF00561">
    <property type="entry name" value="Abhydrolase_1"/>
    <property type="match status" value="1"/>
</dbReference>
<reference evidence="3 4" key="1">
    <citation type="submission" date="2013-01" db="EMBL/GenBank/DDBJ databases">
        <title>Whole genome shotgun sequence of Gordonia soli NBRC 108243.</title>
        <authorList>
            <person name="Isaki-Nakamura S."/>
            <person name="Hosoyama A."/>
            <person name="Tsuchikane K."/>
            <person name="Ando Y."/>
            <person name="Baba S."/>
            <person name="Ohji S."/>
            <person name="Hamada M."/>
            <person name="Tamura T."/>
            <person name="Yamazoe A."/>
            <person name="Yamazaki S."/>
            <person name="Fujita N."/>
        </authorList>
    </citation>
    <scope>NUCLEOTIDE SEQUENCE [LARGE SCALE GENOMIC DNA]</scope>
    <source>
        <strain evidence="3 4">NBRC 108243</strain>
    </source>
</reference>
<evidence type="ECO:0000259" key="2">
    <source>
        <dbReference type="Pfam" id="PF00561"/>
    </source>
</evidence>
<dbReference type="GO" id="GO:0016787">
    <property type="term" value="F:hydrolase activity"/>
    <property type="evidence" value="ECO:0007669"/>
    <property type="project" value="UniProtKB-KW"/>
</dbReference>
<evidence type="ECO:0000313" key="3">
    <source>
        <dbReference type="EMBL" id="GAC67039.1"/>
    </source>
</evidence>
<dbReference type="InterPro" id="IPR000073">
    <property type="entry name" value="AB_hydrolase_1"/>
</dbReference>
<dbReference type="Proteomes" id="UP000011666">
    <property type="component" value="Unassembled WGS sequence"/>
</dbReference>
<dbReference type="AlphaFoldDB" id="M0QF09"/>
<comment type="caution">
    <text evidence="3">The sequence shown here is derived from an EMBL/GenBank/DDBJ whole genome shotgun (WGS) entry which is preliminary data.</text>
</comment>
<dbReference type="OrthoDB" id="2987348at2"/>
<feature type="domain" description="AB hydrolase-1" evidence="2">
    <location>
        <begin position="30"/>
        <end position="284"/>
    </location>
</feature>
<dbReference type="eggNOG" id="COG0596">
    <property type="taxonomic scope" value="Bacteria"/>
</dbReference>
<dbReference type="RefSeq" id="WP_007617809.1">
    <property type="nucleotide sequence ID" value="NZ_BANX01000005.1"/>
</dbReference>